<evidence type="ECO:0000259" key="1">
    <source>
        <dbReference type="Pfam" id="PF08268"/>
    </source>
</evidence>
<dbReference type="PANTHER" id="PTHR31672">
    <property type="entry name" value="BNACNNG10540D PROTEIN"/>
    <property type="match status" value="1"/>
</dbReference>
<feature type="domain" description="F-box associated beta-propeller type 3" evidence="1">
    <location>
        <begin position="16"/>
        <end position="239"/>
    </location>
</feature>
<comment type="caution">
    <text evidence="2">The sequence shown here is derived from an EMBL/GenBank/DDBJ whole genome shotgun (WGS) entry which is preliminary data.</text>
</comment>
<dbReference type="AlphaFoldDB" id="A0ABC8KHA3"/>
<keyword evidence="3" id="KW-1185">Reference proteome</keyword>
<dbReference type="PANTHER" id="PTHR31672:SF13">
    <property type="entry name" value="F-BOX PROTEIN CPR30-LIKE"/>
    <property type="match status" value="1"/>
</dbReference>
<dbReference type="Pfam" id="PF08268">
    <property type="entry name" value="FBA_3"/>
    <property type="match status" value="1"/>
</dbReference>
<sequence>MSTDRYSRTIYLENISKNHQDHDKIIIYTYKFPHPYPTNDVGSIIGSCNGLVCIYDLGYIYLINPATRKLRILSSELLREYTGLSGWAGKLPVSVGFGRDIVTGAYKVLLMYLPAGGDNIVKTEVLNLHSGERQFICFPLTYDELSDDKLPVFANGSLFWQKKLHYRAPTFTPMLGAIDLHTEKFRDVLLPRSYSKYCETVYTLWSLRDRLCLSDVLQYPDVEVWCLQQEDPSVKWEHILTIDTSSMDCLDTNYWKLSLAAYNLSPRSNEPPNNFLEQVSDEHRRTVLCTENFVSSV</sequence>
<organism evidence="2 3">
    <name type="scientific">Eruca vesicaria subsp. sativa</name>
    <name type="common">Garden rocket</name>
    <name type="synonym">Eruca sativa</name>
    <dbReference type="NCBI Taxonomy" id="29727"/>
    <lineage>
        <taxon>Eukaryota</taxon>
        <taxon>Viridiplantae</taxon>
        <taxon>Streptophyta</taxon>
        <taxon>Embryophyta</taxon>
        <taxon>Tracheophyta</taxon>
        <taxon>Spermatophyta</taxon>
        <taxon>Magnoliopsida</taxon>
        <taxon>eudicotyledons</taxon>
        <taxon>Gunneridae</taxon>
        <taxon>Pentapetalae</taxon>
        <taxon>rosids</taxon>
        <taxon>malvids</taxon>
        <taxon>Brassicales</taxon>
        <taxon>Brassicaceae</taxon>
        <taxon>Brassiceae</taxon>
        <taxon>Eruca</taxon>
    </lineage>
</organism>
<protein>
    <recommendedName>
        <fullName evidence="1">F-box associated beta-propeller type 3 domain-containing protein</fullName>
    </recommendedName>
</protein>
<dbReference type="InterPro" id="IPR050796">
    <property type="entry name" value="SCF_F-box_component"/>
</dbReference>
<accession>A0ABC8KHA3</accession>
<dbReference type="Proteomes" id="UP001642260">
    <property type="component" value="Unassembled WGS sequence"/>
</dbReference>
<dbReference type="InterPro" id="IPR013187">
    <property type="entry name" value="F-box-assoc_dom_typ3"/>
</dbReference>
<dbReference type="InterPro" id="IPR017451">
    <property type="entry name" value="F-box-assoc_interact_dom"/>
</dbReference>
<reference evidence="2 3" key="1">
    <citation type="submission" date="2022-03" db="EMBL/GenBank/DDBJ databases">
        <authorList>
            <person name="Macdonald S."/>
            <person name="Ahmed S."/>
            <person name="Newling K."/>
        </authorList>
    </citation>
    <scope>NUCLEOTIDE SEQUENCE [LARGE SCALE GENOMIC DNA]</scope>
</reference>
<dbReference type="EMBL" id="CAKOAT010216710">
    <property type="protein sequence ID" value="CAH8356300.1"/>
    <property type="molecule type" value="Genomic_DNA"/>
</dbReference>
<dbReference type="NCBIfam" id="TIGR01640">
    <property type="entry name" value="F_box_assoc_1"/>
    <property type="match status" value="1"/>
</dbReference>
<evidence type="ECO:0000313" key="3">
    <source>
        <dbReference type="Proteomes" id="UP001642260"/>
    </source>
</evidence>
<name>A0ABC8KHA3_ERUVS</name>
<evidence type="ECO:0000313" key="2">
    <source>
        <dbReference type="EMBL" id="CAH8356300.1"/>
    </source>
</evidence>
<proteinExistence type="predicted"/>
<gene>
    <name evidence="2" type="ORF">ERUC_LOCUS22055</name>
</gene>